<accession>W9QJT9</accession>
<name>W9QJT9_9ROSA</name>
<evidence type="ECO:0000256" key="1">
    <source>
        <dbReference type="SAM" id="MobiDB-lite"/>
    </source>
</evidence>
<dbReference type="Proteomes" id="UP000030645">
    <property type="component" value="Unassembled WGS sequence"/>
</dbReference>
<evidence type="ECO:0000313" key="3">
    <source>
        <dbReference type="Proteomes" id="UP000030645"/>
    </source>
</evidence>
<keyword evidence="3" id="KW-1185">Reference proteome</keyword>
<reference evidence="3" key="1">
    <citation type="submission" date="2013-01" db="EMBL/GenBank/DDBJ databases">
        <title>Draft Genome Sequence of a Mulberry Tree, Morus notabilis C.K. Schneid.</title>
        <authorList>
            <person name="He N."/>
            <person name="Zhao S."/>
        </authorList>
    </citation>
    <scope>NUCLEOTIDE SEQUENCE</scope>
</reference>
<proteinExistence type="predicted"/>
<feature type="compositionally biased region" description="Basic and acidic residues" evidence="1">
    <location>
        <begin position="94"/>
        <end position="106"/>
    </location>
</feature>
<evidence type="ECO:0000313" key="2">
    <source>
        <dbReference type="EMBL" id="EXB38885.1"/>
    </source>
</evidence>
<feature type="region of interest" description="Disordered" evidence="1">
    <location>
        <begin position="1"/>
        <end position="114"/>
    </location>
</feature>
<feature type="compositionally biased region" description="Polar residues" evidence="1">
    <location>
        <begin position="57"/>
        <end position="82"/>
    </location>
</feature>
<dbReference type="EMBL" id="KE343704">
    <property type="protein sequence ID" value="EXB38885.1"/>
    <property type="molecule type" value="Genomic_DNA"/>
</dbReference>
<sequence>MQLYTYANPNANCDANADIDDADPDVGTGADANADINTNINTKAQHEQSKKRENANEIENATNQRSEESAMQQPLTLGTPFSSAAKEAQLRTPTPHDDDMSYRRPYDGNPSGEN</sequence>
<dbReference type="AlphaFoldDB" id="W9QJT9"/>
<protein>
    <submittedName>
        <fullName evidence="2">Uncharacterized protein</fullName>
    </submittedName>
</protein>
<feature type="compositionally biased region" description="Basic and acidic residues" evidence="1">
    <location>
        <begin position="44"/>
        <end position="55"/>
    </location>
</feature>
<organism evidence="2 3">
    <name type="scientific">Morus notabilis</name>
    <dbReference type="NCBI Taxonomy" id="981085"/>
    <lineage>
        <taxon>Eukaryota</taxon>
        <taxon>Viridiplantae</taxon>
        <taxon>Streptophyta</taxon>
        <taxon>Embryophyta</taxon>
        <taxon>Tracheophyta</taxon>
        <taxon>Spermatophyta</taxon>
        <taxon>Magnoliopsida</taxon>
        <taxon>eudicotyledons</taxon>
        <taxon>Gunneridae</taxon>
        <taxon>Pentapetalae</taxon>
        <taxon>rosids</taxon>
        <taxon>fabids</taxon>
        <taxon>Rosales</taxon>
        <taxon>Moraceae</taxon>
        <taxon>Moreae</taxon>
        <taxon>Morus</taxon>
    </lineage>
</organism>
<feature type="compositionally biased region" description="Low complexity" evidence="1">
    <location>
        <begin position="7"/>
        <end position="16"/>
    </location>
</feature>
<gene>
    <name evidence="2" type="ORF">L484_027319</name>
</gene>
<feature type="compositionally biased region" description="Low complexity" evidence="1">
    <location>
        <begin position="30"/>
        <end position="43"/>
    </location>
</feature>